<dbReference type="InterPro" id="IPR029039">
    <property type="entry name" value="Flavoprotein-like_sf"/>
</dbReference>
<dbReference type="SUPFAM" id="SSF52218">
    <property type="entry name" value="Flavoproteins"/>
    <property type="match status" value="1"/>
</dbReference>
<dbReference type="Gene3D" id="3.40.50.80">
    <property type="entry name" value="Nucleotide-binding domain of ferredoxin-NADP reductase (FNR) module"/>
    <property type="match status" value="1"/>
</dbReference>
<feature type="transmembrane region" description="Helical" evidence="2">
    <location>
        <begin position="297"/>
        <end position="322"/>
    </location>
</feature>
<dbReference type="Pfam" id="PF03929">
    <property type="entry name" value="PepSY_TM"/>
    <property type="match status" value="1"/>
</dbReference>
<evidence type="ECO:0000256" key="1">
    <source>
        <dbReference type="ARBA" id="ARBA00022630"/>
    </source>
</evidence>
<feature type="domain" description="Flavodoxin-like" evidence="3">
    <location>
        <begin position="340"/>
        <end position="480"/>
    </location>
</feature>
<keyword evidence="2" id="KW-0472">Membrane</keyword>
<keyword evidence="2" id="KW-1133">Transmembrane helix</keyword>
<dbReference type="InterPro" id="IPR001709">
    <property type="entry name" value="Flavoprot_Pyr_Nucl_cyt_Rdtase"/>
</dbReference>
<keyword evidence="6" id="KW-1185">Reference proteome</keyword>
<dbReference type="InterPro" id="IPR008254">
    <property type="entry name" value="Flavodoxin/NO_synth"/>
</dbReference>
<dbReference type="GO" id="GO:0010181">
    <property type="term" value="F:FMN binding"/>
    <property type="evidence" value="ECO:0007669"/>
    <property type="project" value="InterPro"/>
</dbReference>
<protein>
    <submittedName>
        <fullName evidence="5">Sulfite reductase (NADPH) flavoprotein alpha-component</fullName>
    </submittedName>
</protein>
<evidence type="ECO:0000259" key="4">
    <source>
        <dbReference type="PROSITE" id="PS51384"/>
    </source>
</evidence>
<dbReference type="Pfam" id="PF00258">
    <property type="entry name" value="Flavodoxin_1"/>
    <property type="match status" value="1"/>
</dbReference>
<dbReference type="PROSITE" id="PS51384">
    <property type="entry name" value="FAD_FR"/>
    <property type="match status" value="1"/>
</dbReference>
<name>A0A1G9SCC3_9FLAO</name>
<dbReference type="RefSeq" id="WP_089891114.1">
    <property type="nucleotide sequence ID" value="NZ_FNGV01000007.1"/>
</dbReference>
<keyword evidence="2" id="KW-0812">Transmembrane</keyword>
<dbReference type="EMBL" id="FNGV01000007">
    <property type="protein sequence ID" value="SDM33042.1"/>
    <property type="molecule type" value="Genomic_DNA"/>
</dbReference>
<dbReference type="InterPro" id="IPR005625">
    <property type="entry name" value="PepSY-ass_TM"/>
</dbReference>
<evidence type="ECO:0000313" key="6">
    <source>
        <dbReference type="Proteomes" id="UP000199440"/>
    </source>
</evidence>
<dbReference type="GO" id="GO:0050660">
    <property type="term" value="F:flavin adenine dinucleotide binding"/>
    <property type="evidence" value="ECO:0007669"/>
    <property type="project" value="TreeGrafter"/>
</dbReference>
<feature type="transmembrane region" description="Helical" evidence="2">
    <location>
        <begin position="12"/>
        <end position="33"/>
    </location>
</feature>
<organism evidence="5 6">
    <name type="scientific">Kriegella aquimaris</name>
    <dbReference type="NCBI Taxonomy" id="192904"/>
    <lineage>
        <taxon>Bacteria</taxon>
        <taxon>Pseudomonadati</taxon>
        <taxon>Bacteroidota</taxon>
        <taxon>Flavobacteriia</taxon>
        <taxon>Flavobacteriales</taxon>
        <taxon>Flavobacteriaceae</taxon>
        <taxon>Kriegella</taxon>
    </lineage>
</organism>
<dbReference type="AlphaFoldDB" id="A0A1G9SCC3"/>
<dbReference type="STRING" id="192904.SAMN04488514_107218"/>
<feature type="transmembrane region" description="Helical" evidence="2">
    <location>
        <begin position="175"/>
        <end position="196"/>
    </location>
</feature>
<evidence type="ECO:0000259" key="3">
    <source>
        <dbReference type="PROSITE" id="PS50902"/>
    </source>
</evidence>
<reference evidence="5 6" key="1">
    <citation type="submission" date="2016-10" db="EMBL/GenBank/DDBJ databases">
        <authorList>
            <person name="de Groot N.N."/>
        </authorList>
    </citation>
    <scope>NUCLEOTIDE SEQUENCE [LARGE SCALE GENOMIC DNA]</scope>
    <source>
        <strain evidence="5 6">DSM 19886</strain>
    </source>
</reference>
<dbReference type="Gene3D" id="3.40.50.360">
    <property type="match status" value="1"/>
</dbReference>
<accession>A0A1G9SCC3</accession>
<dbReference type="Pfam" id="PF00175">
    <property type="entry name" value="NAD_binding_1"/>
    <property type="match status" value="1"/>
</dbReference>
<proteinExistence type="predicted"/>
<gene>
    <name evidence="5" type="ORF">SAMN04488514_107218</name>
</gene>
<sequence>MTLSIWRYSHLILAVSSSLFLLVASITGVILSVEPINNKLQPYSISNAEGLSLAETLANINARYDDVISVSQDQNGFVSATVIIDSKNESFYIDPITGDKLGPIIEKAPIYQFATNLHRSLFLKTPGRLFIGLASLLLFFIAVSGIVLIAKRQGGIQRFFSSVVRENYAQYQHVVYSRIVLIPIVILALSGVYLSLLRFQLIPETFITHEIDFDNLQEEPLLDYTNFELLKNTPLSELRDIEYPFSEFVEDYYLIRLKNKEVLLNQYTGAPISEKKYPMVTLASEWATVLHTGQGTILWSIVLGLGSLAVPFLMFTGFAVYFKRPKTNIKNTVPKEKARFVILVGSEGGTTLQYAQLLHSQLLALGKKSYLAMMDDYTTFKSMEHLVVITATYGQGEAPSSAIKFETLLKKHIQKQPYHFSVVGFGSTSYPHFCEFAYETNKLLQTTPKANALIAQVHTVNDRSFEAYTNWATAWGNLVGLNIRLTKPTKLAEKSHKSPFIVLEKTEAQDMIDDTFLLTLKNTNGAQANSGDLLSIVPGSGEQERLYSLGKLDDNIFTISVKRHPEGLCSNYLLQLEKGTTFSASVVANKNFHFPKKAKKTVLIATGTGIGPFLGMIRSNSRKNEIHLYWGGRTEDSLKLYKPFIDNALESGSLTTFIPAYSRTQTEKKYVQHLIKQDGEQIAKVLRKKGCVMICGSIAMQKEVLNELQSICNRYLKKDLSFYQNRKQIKMDCY</sequence>
<feature type="domain" description="FAD-binding FR-type" evidence="4">
    <location>
        <begin position="495"/>
        <end position="595"/>
    </location>
</feature>
<evidence type="ECO:0000256" key="2">
    <source>
        <dbReference type="SAM" id="Phobius"/>
    </source>
</evidence>
<dbReference type="InterPro" id="IPR017938">
    <property type="entry name" value="Riboflavin_synthase-like_b-brl"/>
</dbReference>
<dbReference type="PRINTS" id="PR00371">
    <property type="entry name" value="FPNCR"/>
</dbReference>
<dbReference type="InterPro" id="IPR001433">
    <property type="entry name" value="OxRdtase_FAD/NAD-bd"/>
</dbReference>
<dbReference type="GO" id="GO:0005829">
    <property type="term" value="C:cytosol"/>
    <property type="evidence" value="ECO:0007669"/>
    <property type="project" value="TreeGrafter"/>
</dbReference>
<keyword evidence="1" id="KW-0285">Flavoprotein</keyword>
<dbReference type="PANTHER" id="PTHR19384">
    <property type="entry name" value="NITRIC OXIDE SYNTHASE-RELATED"/>
    <property type="match status" value="1"/>
</dbReference>
<feature type="transmembrane region" description="Helical" evidence="2">
    <location>
        <begin position="129"/>
        <end position="150"/>
    </location>
</feature>
<evidence type="ECO:0000313" key="5">
    <source>
        <dbReference type="EMBL" id="SDM33042.1"/>
    </source>
</evidence>
<dbReference type="InterPro" id="IPR039261">
    <property type="entry name" value="FNR_nucleotide-bd"/>
</dbReference>
<dbReference type="SUPFAM" id="SSF63380">
    <property type="entry name" value="Riboflavin synthase domain-like"/>
    <property type="match status" value="1"/>
</dbReference>
<dbReference type="InterPro" id="IPR017927">
    <property type="entry name" value="FAD-bd_FR_type"/>
</dbReference>
<dbReference type="PROSITE" id="PS50902">
    <property type="entry name" value="FLAVODOXIN_LIKE"/>
    <property type="match status" value="1"/>
</dbReference>
<dbReference type="Proteomes" id="UP000199440">
    <property type="component" value="Unassembled WGS sequence"/>
</dbReference>
<dbReference type="OrthoDB" id="9789468at2"/>
<dbReference type="SUPFAM" id="SSF52343">
    <property type="entry name" value="Ferredoxin reductase-like, C-terminal NADP-linked domain"/>
    <property type="match status" value="1"/>
</dbReference>
<dbReference type="GO" id="GO:0004783">
    <property type="term" value="F:sulfite reductase (NADPH) activity"/>
    <property type="evidence" value="ECO:0007669"/>
    <property type="project" value="TreeGrafter"/>
</dbReference>